<evidence type="ECO:0000256" key="3">
    <source>
        <dbReference type="ARBA" id="ARBA00023242"/>
    </source>
</evidence>
<evidence type="ECO:0000256" key="4">
    <source>
        <dbReference type="SAM" id="MobiDB-lite"/>
    </source>
</evidence>
<dbReference type="SMART" id="SM00906">
    <property type="entry name" value="Fungal_trans"/>
    <property type="match status" value="1"/>
</dbReference>
<dbReference type="Proteomes" id="UP000070054">
    <property type="component" value="Unassembled WGS sequence"/>
</dbReference>
<dbReference type="EMBL" id="JEMN01001697">
    <property type="protein sequence ID" value="KXH29486.1"/>
    <property type="molecule type" value="Genomic_DNA"/>
</dbReference>
<dbReference type="InterPro" id="IPR051127">
    <property type="entry name" value="Fungal_SecMet_Regulators"/>
</dbReference>
<feature type="domain" description="Xylanolytic transcriptional activator regulatory" evidence="5">
    <location>
        <begin position="403"/>
        <end position="477"/>
    </location>
</feature>
<dbReference type="InterPro" id="IPR007219">
    <property type="entry name" value="XnlR_reg_dom"/>
</dbReference>
<dbReference type="GO" id="GO:0005634">
    <property type="term" value="C:nucleus"/>
    <property type="evidence" value="ECO:0007669"/>
    <property type="project" value="TreeGrafter"/>
</dbReference>
<dbReference type="GO" id="GO:0008270">
    <property type="term" value="F:zinc ion binding"/>
    <property type="evidence" value="ECO:0007669"/>
    <property type="project" value="InterPro"/>
</dbReference>
<name>A0A135S0P8_9PEZI</name>
<feature type="compositionally biased region" description="Basic and acidic residues" evidence="4">
    <location>
        <begin position="154"/>
        <end position="173"/>
    </location>
</feature>
<gene>
    <name evidence="6" type="ORF">CNYM01_08670</name>
</gene>
<evidence type="ECO:0000313" key="7">
    <source>
        <dbReference type="Proteomes" id="UP000070054"/>
    </source>
</evidence>
<keyword evidence="7" id="KW-1185">Reference proteome</keyword>
<keyword evidence="2" id="KW-0804">Transcription</keyword>
<dbReference type="CDD" id="cd12148">
    <property type="entry name" value="fungal_TF_MHR"/>
    <property type="match status" value="1"/>
</dbReference>
<comment type="caution">
    <text evidence="6">The sequence shown here is derived from an EMBL/GenBank/DDBJ whole genome shotgun (WGS) entry which is preliminary data.</text>
</comment>
<protein>
    <submittedName>
        <fullName evidence="6">Fungal specific transcription factor domain-containing protein</fullName>
    </submittedName>
</protein>
<dbReference type="GO" id="GO:0000978">
    <property type="term" value="F:RNA polymerase II cis-regulatory region sequence-specific DNA binding"/>
    <property type="evidence" value="ECO:0007669"/>
    <property type="project" value="TreeGrafter"/>
</dbReference>
<feature type="region of interest" description="Disordered" evidence="4">
    <location>
        <begin position="737"/>
        <end position="801"/>
    </location>
</feature>
<evidence type="ECO:0000259" key="5">
    <source>
        <dbReference type="SMART" id="SM00906"/>
    </source>
</evidence>
<dbReference type="OrthoDB" id="4064873at2759"/>
<evidence type="ECO:0000256" key="2">
    <source>
        <dbReference type="ARBA" id="ARBA00023163"/>
    </source>
</evidence>
<keyword evidence="1" id="KW-0805">Transcription regulation</keyword>
<organism evidence="6 7">
    <name type="scientific">Colletotrichum nymphaeae SA-01</name>
    <dbReference type="NCBI Taxonomy" id="1460502"/>
    <lineage>
        <taxon>Eukaryota</taxon>
        <taxon>Fungi</taxon>
        <taxon>Dikarya</taxon>
        <taxon>Ascomycota</taxon>
        <taxon>Pezizomycotina</taxon>
        <taxon>Sordariomycetes</taxon>
        <taxon>Hypocreomycetidae</taxon>
        <taxon>Glomerellales</taxon>
        <taxon>Glomerellaceae</taxon>
        <taxon>Colletotrichum</taxon>
        <taxon>Colletotrichum acutatum species complex</taxon>
    </lineage>
</organism>
<dbReference type="GO" id="GO:0000981">
    <property type="term" value="F:DNA-binding transcription factor activity, RNA polymerase II-specific"/>
    <property type="evidence" value="ECO:0007669"/>
    <property type="project" value="TreeGrafter"/>
</dbReference>
<feature type="compositionally biased region" description="Polar residues" evidence="4">
    <location>
        <begin position="775"/>
        <end position="786"/>
    </location>
</feature>
<evidence type="ECO:0000256" key="1">
    <source>
        <dbReference type="ARBA" id="ARBA00023015"/>
    </source>
</evidence>
<dbReference type="PANTHER" id="PTHR47424:SF9">
    <property type="entry name" value="TAH-2"/>
    <property type="match status" value="1"/>
</dbReference>
<feature type="region of interest" description="Disordered" evidence="4">
    <location>
        <begin position="86"/>
        <end position="188"/>
    </location>
</feature>
<evidence type="ECO:0000313" key="6">
    <source>
        <dbReference type="EMBL" id="KXH29486.1"/>
    </source>
</evidence>
<dbReference type="Pfam" id="PF04082">
    <property type="entry name" value="Fungal_trans"/>
    <property type="match status" value="1"/>
</dbReference>
<dbReference type="AlphaFoldDB" id="A0A135S0P8"/>
<dbReference type="GO" id="GO:0000435">
    <property type="term" value="P:positive regulation of transcription from RNA polymerase II promoter by galactose"/>
    <property type="evidence" value="ECO:0007669"/>
    <property type="project" value="TreeGrafter"/>
</dbReference>
<sequence length="900" mass="97799">MQIRHSPSVFRAVSCSTFRTRCCICWTLKRGISSSTWGAPRQSVSLWATRRSGHRLPKIIGSSHEVPQYRSTTGYRLAGLVYTASRNGSEQTAPDQLASPSKRRNIEELPTVKPTAPDGSLTSESPAAATTPWDSRPNQPVNDAKQVAGSDIKPSIEQDHEMLGVDREFDIRSRHSTASGPDEETSLMQSTRMLQDPTGRLLYVGDSASLAYLQLIRMIVEASVGPSDFTLDPSRHKIMEATSAIPDNIRPPHILPDRDTANALLDSFFTNTHGLIEVFNRAAFEKSVEACYTDPLAAQSSFLCLLHLTFAIGTVLGTPLPGSKEDVIFKKLRASRYDRAELFFRSAKALGDPISGFEDADFWSVQALSLMAVYMLAISKRNAAYAYFGEAKITYSVRNVIANAFIIGMAVRSGFALGLHRVHENHFIFNGEEIRLRRNLWRSLFVLDRFLAASLGRPVAIDEEECSADALLVFEKNSRGELIRVTDPDDGLDAAVRSCRIVGQILKKIYARRRISVRLAQEIWEQCNTWYTTLSPELAGGRVAADPNNPAQGIAALHVNLLYCHSILLLTRPFFLCLLSKVHGERSGLALPVPRWINRMSRYCEACLHASNQTIIYVQKAFESNYLPQRNPFVLYFLFAASLVILSNEFASIYPNPTYAASISNTIAIMRYCATSDPQASRLLFILTSFRNVVYELQQKKTEQPAMPAPPMLSPTSLNDPIGTIFKSSRKNSLAATVSGMTGNKAKPMAPPPLSMKTDHSFPTSTGPSAVASPAGSTPSMSQGDQSARMGGDSDTGDGELEFDQLWGWSAVPNPGSRGPLASGAAVPAGAGVPPVAVAAVAAPNVNAPVFSAQGPGQQQFQGFANYVVPGGPNGAAVPAAGPLGYTAPSVPMYVPAEYS</sequence>
<dbReference type="GO" id="GO:0006351">
    <property type="term" value="P:DNA-templated transcription"/>
    <property type="evidence" value="ECO:0007669"/>
    <property type="project" value="InterPro"/>
</dbReference>
<proteinExistence type="predicted"/>
<reference evidence="6 7" key="1">
    <citation type="submission" date="2014-02" db="EMBL/GenBank/DDBJ databases">
        <title>The genome sequence of Colletotrichum nymphaeae SA-01.</title>
        <authorList>
            <person name="Baroncelli R."/>
            <person name="Thon M.R."/>
        </authorList>
    </citation>
    <scope>NUCLEOTIDE SEQUENCE [LARGE SCALE GENOMIC DNA]</scope>
    <source>
        <strain evidence="6 7">SA-01</strain>
    </source>
</reference>
<dbReference type="PANTHER" id="PTHR47424">
    <property type="entry name" value="REGULATORY PROTEIN GAL4"/>
    <property type="match status" value="1"/>
</dbReference>
<keyword evidence="3" id="KW-0539">Nucleus</keyword>
<feature type="compositionally biased region" description="Polar residues" evidence="4">
    <location>
        <begin position="132"/>
        <end position="141"/>
    </location>
</feature>
<accession>A0A135S0P8</accession>